<dbReference type="FunCoup" id="A0A482WQR8">
    <property type="interactions" value="8"/>
</dbReference>
<keyword evidence="4" id="KW-1185">Reference proteome</keyword>
<dbReference type="OrthoDB" id="9974792at2759"/>
<feature type="compositionally biased region" description="Basic residues" evidence="1">
    <location>
        <begin position="16"/>
        <end position="27"/>
    </location>
</feature>
<dbReference type="PANTHER" id="PTHR20872">
    <property type="match status" value="1"/>
</dbReference>
<dbReference type="Proteomes" id="UP000291343">
    <property type="component" value="Unassembled WGS sequence"/>
</dbReference>
<dbReference type="PROSITE" id="PS50181">
    <property type="entry name" value="FBOX"/>
    <property type="match status" value="1"/>
</dbReference>
<dbReference type="EMBL" id="QKKF02028090">
    <property type="protein sequence ID" value="RZF35531.1"/>
    <property type="molecule type" value="Genomic_DNA"/>
</dbReference>
<accession>A0A482WQR8</accession>
<dbReference type="InParanoid" id="A0A482WQR8"/>
<comment type="caution">
    <text evidence="3">The sequence shown here is derived from an EMBL/GenBank/DDBJ whole genome shotgun (WGS) entry which is preliminary data.</text>
</comment>
<dbReference type="InterPro" id="IPR032675">
    <property type="entry name" value="LRR_dom_sf"/>
</dbReference>
<gene>
    <name evidence="3" type="ORF">LSTR_LSTR010222</name>
</gene>
<reference evidence="3 4" key="1">
    <citation type="journal article" date="2017" name="Gigascience">
        <title>Genome sequence of the small brown planthopper, Laodelphax striatellus.</title>
        <authorList>
            <person name="Zhu J."/>
            <person name="Jiang F."/>
            <person name="Wang X."/>
            <person name="Yang P."/>
            <person name="Bao Y."/>
            <person name="Zhao W."/>
            <person name="Wang W."/>
            <person name="Lu H."/>
            <person name="Wang Q."/>
            <person name="Cui N."/>
            <person name="Li J."/>
            <person name="Chen X."/>
            <person name="Luo L."/>
            <person name="Yu J."/>
            <person name="Kang L."/>
            <person name="Cui F."/>
        </authorList>
    </citation>
    <scope>NUCLEOTIDE SEQUENCE [LARGE SCALE GENOMIC DNA]</scope>
    <source>
        <strain evidence="3">Lst14</strain>
    </source>
</reference>
<name>A0A482WQR8_LAOST</name>
<dbReference type="InterPro" id="IPR001810">
    <property type="entry name" value="F-box_dom"/>
</dbReference>
<evidence type="ECO:0000256" key="1">
    <source>
        <dbReference type="SAM" id="MobiDB-lite"/>
    </source>
</evidence>
<dbReference type="InterPro" id="IPR036047">
    <property type="entry name" value="F-box-like_dom_sf"/>
</dbReference>
<feature type="compositionally biased region" description="Acidic residues" evidence="1">
    <location>
        <begin position="49"/>
        <end position="58"/>
    </location>
</feature>
<evidence type="ECO:0000313" key="4">
    <source>
        <dbReference type="Proteomes" id="UP000291343"/>
    </source>
</evidence>
<proteinExistence type="predicted"/>
<protein>
    <recommendedName>
        <fullName evidence="2">F-box domain-containing protein</fullName>
    </recommendedName>
</protein>
<dbReference type="SUPFAM" id="SSF52047">
    <property type="entry name" value="RNI-like"/>
    <property type="match status" value="1"/>
</dbReference>
<dbReference type="STRING" id="195883.A0A482WQR8"/>
<evidence type="ECO:0000259" key="2">
    <source>
        <dbReference type="PROSITE" id="PS50181"/>
    </source>
</evidence>
<sequence>MVNETTTTVMEEAKTSKSKQKPGKSKNKSQSSSKEKREPKQRVKKEKKEEEEEEEDDGIQSPWVDLPDLLLERIYDHLNIKERFYASHVCRSWNRGFYLPYSWSTFVFDEYTLTRRRFNYYSGWQYILDHLRTQQCLSTVGSAIRVLIFRPMTNFYNLYEFMNMISFYVEKQEQDTDWTQSCGIGANIHTLHYTFPCNMQARDESERERLYGTGGKLLAALKRLMTNLSPSLRHLKLVDLMLDNSEALHLLDQFCCDCATSLRTLILINATKYVCPLLHVGCFLNLKTLMISPQNLNDDIIYLLSETGLQDLHIIQNRYTPLEVPAVSAKCWRECAKRSAHLSVHLRVESKRERQLLWQEAAPVRTVLFSSPQCKLSTELILKCVDLYGAKLEVFGHLGLPRFHQPQSFNERHDPFLLLLCKTCPNLQTLAIRERISTATILLLAEFGKKIRNFYVRRNAVILRADWPKNPEWTDDFYYWLKKTSRSYELTEKEVSHKLGYRWTMLDDKDYIRVKPIVDTNNFL</sequence>
<feature type="domain" description="F-box" evidence="2">
    <location>
        <begin position="60"/>
        <end position="106"/>
    </location>
</feature>
<evidence type="ECO:0000313" key="3">
    <source>
        <dbReference type="EMBL" id="RZF35531.1"/>
    </source>
</evidence>
<dbReference type="Pfam" id="PF00646">
    <property type="entry name" value="F-box"/>
    <property type="match status" value="1"/>
</dbReference>
<feature type="region of interest" description="Disordered" evidence="1">
    <location>
        <begin position="1"/>
        <end position="60"/>
    </location>
</feature>
<organism evidence="3 4">
    <name type="scientific">Laodelphax striatellus</name>
    <name type="common">Small brown planthopper</name>
    <name type="synonym">Delphax striatella</name>
    <dbReference type="NCBI Taxonomy" id="195883"/>
    <lineage>
        <taxon>Eukaryota</taxon>
        <taxon>Metazoa</taxon>
        <taxon>Ecdysozoa</taxon>
        <taxon>Arthropoda</taxon>
        <taxon>Hexapoda</taxon>
        <taxon>Insecta</taxon>
        <taxon>Pterygota</taxon>
        <taxon>Neoptera</taxon>
        <taxon>Paraneoptera</taxon>
        <taxon>Hemiptera</taxon>
        <taxon>Auchenorrhyncha</taxon>
        <taxon>Fulgoroidea</taxon>
        <taxon>Delphacidae</taxon>
        <taxon>Criomorphinae</taxon>
        <taxon>Laodelphax</taxon>
    </lineage>
</organism>
<dbReference type="Gene3D" id="3.80.10.10">
    <property type="entry name" value="Ribonuclease Inhibitor"/>
    <property type="match status" value="1"/>
</dbReference>
<dbReference type="PANTHER" id="PTHR20872:SF1">
    <property type="entry name" value="F-BOX DOMAIN-CONTAINING PROTEIN"/>
    <property type="match status" value="1"/>
</dbReference>
<dbReference type="SUPFAM" id="SSF81383">
    <property type="entry name" value="F-box domain"/>
    <property type="match status" value="1"/>
</dbReference>
<dbReference type="Gene3D" id="1.20.1280.50">
    <property type="match status" value="1"/>
</dbReference>
<dbReference type="AlphaFoldDB" id="A0A482WQR8"/>